<evidence type="ECO:0000256" key="1">
    <source>
        <dbReference type="ARBA" id="ARBA00003987"/>
    </source>
</evidence>
<dbReference type="Gene3D" id="2.40.30.10">
    <property type="entry name" value="Translation factors"/>
    <property type="match status" value="1"/>
</dbReference>
<evidence type="ECO:0000256" key="2">
    <source>
        <dbReference type="ARBA" id="ARBA00022741"/>
    </source>
</evidence>
<dbReference type="PANTHER" id="PTHR43261">
    <property type="entry name" value="TRANSLATION ELONGATION FACTOR G-RELATED"/>
    <property type="match status" value="1"/>
</dbReference>
<dbReference type="SUPFAM" id="SSF50447">
    <property type="entry name" value="Translation proteins"/>
    <property type="match status" value="1"/>
</dbReference>
<keyword evidence="5" id="KW-0046">Antibiotic resistance</keyword>
<gene>
    <name evidence="8" type="ORF">EI981_06035</name>
</gene>
<reference evidence="9" key="1">
    <citation type="submission" date="2018-12" db="EMBL/GenBank/DDBJ databases">
        <title>Complete genome sequence of Paenibacillus sp. MBLB1234.</title>
        <authorList>
            <person name="Nam Y.-D."/>
            <person name="Kang J."/>
            <person name="Chung W.-H."/>
            <person name="Park Y.S."/>
        </authorList>
    </citation>
    <scope>NUCLEOTIDE SEQUENCE [LARGE SCALE GENOMIC DNA]</scope>
    <source>
        <strain evidence="9">MBLB1234</strain>
    </source>
</reference>
<dbReference type="AlphaFoldDB" id="A0A3S9UVI2"/>
<keyword evidence="2" id="KW-0547">Nucleotide-binding</keyword>
<dbReference type="InterPro" id="IPR014721">
    <property type="entry name" value="Ribsml_uS5_D2-typ_fold_subgr"/>
</dbReference>
<dbReference type="InterPro" id="IPR009000">
    <property type="entry name" value="Transl_B-barrel_sf"/>
</dbReference>
<evidence type="ECO:0000256" key="6">
    <source>
        <dbReference type="SAM" id="MobiDB-lite"/>
    </source>
</evidence>
<dbReference type="PANTHER" id="PTHR43261:SF1">
    <property type="entry name" value="RIBOSOME-RELEASING FACTOR 2, MITOCHONDRIAL"/>
    <property type="match status" value="1"/>
</dbReference>
<dbReference type="Gene3D" id="3.30.70.240">
    <property type="match status" value="1"/>
</dbReference>
<evidence type="ECO:0000259" key="7">
    <source>
        <dbReference type="PROSITE" id="PS51722"/>
    </source>
</evidence>
<dbReference type="InterPro" id="IPR000795">
    <property type="entry name" value="T_Tr_GTP-bd_dom"/>
</dbReference>
<dbReference type="SUPFAM" id="SSF54211">
    <property type="entry name" value="Ribosomal protein S5 domain 2-like"/>
    <property type="match status" value="1"/>
</dbReference>
<dbReference type="KEGG" id="plut:EI981_06035"/>
<dbReference type="CDD" id="cd03711">
    <property type="entry name" value="Tet_C"/>
    <property type="match status" value="1"/>
</dbReference>
<dbReference type="GO" id="GO:0046677">
    <property type="term" value="P:response to antibiotic"/>
    <property type="evidence" value="ECO:0007669"/>
    <property type="project" value="UniProtKB-KW"/>
</dbReference>
<dbReference type="InterPro" id="IPR000640">
    <property type="entry name" value="EFG_V-like"/>
</dbReference>
<dbReference type="InterPro" id="IPR020568">
    <property type="entry name" value="Ribosomal_Su5_D2-typ_SF"/>
</dbReference>
<dbReference type="InterPro" id="IPR027417">
    <property type="entry name" value="P-loop_NTPase"/>
</dbReference>
<keyword evidence="9" id="KW-1185">Reference proteome</keyword>
<evidence type="ECO:0000256" key="5">
    <source>
        <dbReference type="ARBA" id="ARBA00023251"/>
    </source>
</evidence>
<keyword evidence="4" id="KW-0342">GTP-binding</keyword>
<dbReference type="GO" id="GO:0006412">
    <property type="term" value="P:translation"/>
    <property type="evidence" value="ECO:0007669"/>
    <property type="project" value="UniProtKB-KW"/>
</dbReference>
<dbReference type="InterPro" id="IPR005225">
    <property type="entry name" value="Small_GTP-bd"/>
</dbReference>
<dbReference type="NCBIfam" id="TIGR00231">
    <property type="entry name" value="small_GTP"/>
    <property type="match status" value="1"/>
</dbReference>
<dbReference type="Gene3D" id="3.30.70.870">
    <property type="entry name" value="Elongation Factor G (Translational Gtpase), domain 3"/>
    <property type="match status" value="1"/>
</dbReference>
<dbReference type="InterPro" id="IPR005517">
    <property type="entry name" value="Transl_elong_EFG/EF2_IV"/>
</dbReference>
<dbReference type="FunFam" id="3.40.50.300:FF:000514">
    <property type="entry name" value="Ribosome-releasing factor 2, mitochondrial"/>
    <property type="match status" value="1"/>
</dbReference>
<dbReference type="Pfam" id="PF14492">
    <property type="entry name" value="EFG_III"/>
    <property type="match status" value="1"/>
</dbReference>
<name>A0A3S9UVI2_9BACL</name>
<evidence type="ECO:0000256" key="3">
    <source>
        <dbReference type="ARBA" id="ARBA00022917"/>
    </source>
</evidence>
<evidence type="ECO:0000256" key="4">
    <source>
        <dbReference type="ARBA" id="ARBA00023134"/>
    </source>
</evidence>
<dbReference type="EMBL" id="CP034346">
    <property type="protein sequence ID" value="AZS14057.1"/>
    <property type="molecule type" value="Genomic_DNA"/>
</dbReference>
<evidence type="ECO:0000313" key="9">
    <source>
        <dbReference type="Proteomes" id="UP000270678"/>
    </source>
</evidence>
<comment type="function">
    <text evidence="1">Abolishes the inhibitory effect of tetracyclin on protein synthesis by a non-covalent modification of the ribosomes.</text>
</comment>
<keyword evidence="3" id="KW-0648">Protein biosynthesis</keyword>
<sequence>MAQSRTKRLNVGIFAHVDAGKTTTTEHILFESGRTRELGSVDEGTALTDSMDVERQRGISVRSALTAFHWNGAQINLVDTPGHVDFLSEVERSLRVMDCAVLIVSAVEGVQAQTEMIWNGLRRLGIPTLLFVNKMDRVGADSEAVLEQIRKHLSPDAIPLQIPLGREQEFRGTIHLLDEYWENGEESPANNRPEHGGNGVNRTIENRNDEEERNLEEARNRLYDFLAERDDALFEAYLENNTVPEERWMSTMSEMIRKALIFPVMYGAASRGIGIPALLDAIVQYLPDAGGNPQGALSGIVFKIERDKMMGRMAYVRVYEGSMRNRDIVYNHTQGIQEKVTQIRKVEGGRTEDLGLLEAGDIAAVCGLTQVRIGDVLGGPEAIPPEAHLAVPLLTVRVHWANEEQYPQVVQALQELSDEDPLLDVQWLQDERELHAKVMGPIQLEILSSILETRYGLSVTFGQPSVIYKETPLQSGEGFIAYTMPKPCWAILRFKIEPGPRGSGLVYESQVKSEDLLAQYQNEVQRRVPEALMQGLHGWEVTDLKVTLIYGQHHVWHTHPLDFAVATPMGMMDGLANTGTALLEPMLRVRIIVPEENGGRVMNDLVQMRGTYDPPVLQGERMLIEGRVPLATSMNYPVELSSYTKGRSTFASFFDGYEPCPPEVKAVRQRRGVSPLDQAKYILSVRKALQG</sequence>
<accession>A0A3S9UVI2</accession>
<dbReference type="InterPro" id="IPR041095">
    <property type="entry name" value="EFG_II"/>
</dbReference>
<dbReference type="InterPro" id="IPR031157">
    <property type="entry name" value="G_TR_CS"/>
</dbReference>
<dbReference type="SMART" id="SM00838">
    <property type="entry name" value="EFG_C"/>
    <property type="match status" value="1"/>
</dbReference>
<dbReference type="InterPro" id="IPR035647">
    <property type="entry name" value="EFG_III/V"/>
</dbReference>
<dbReference type="Pfam" id="PF00009">
    <property type="entry name" value="GTP_EFTU"/>
    <property type="match status" value="1"/>
</dbReference>
<dbReference type="RefSeq" id="WP_126996346.1">
    <property type="nucleotide sequence ID" value="NZ_CP034346.1"/>
</dbReference>
<feature type="domain" description="Tr-type G" evidence="7">
    <location>
        <begin position="6"/>
        <end position="294"/>
    </location>
</feature>
<dbReference type="PRINTS" id="PR00315">
    <property type="entry name" value="ELONGATNFCT"/>
</dbReference>
<dbReference type="Gene3D" id="3.30.230.10">
    <property type="match status" value="1"/>
</dbReference>
<dbReference type="PROSITE" id="PS51722">
    <property type="entry name" value="G_TR_2"/>
    <property type="match status" value="1"/>
</dbReference>
<protein>
    <submittedName>
        <fullName evidence="8">TetM/TetW/TetO/TetS family tetracycline resistance ribosomal protection protein</fullName>
    </submittedName>
</protein>
<dbReference type="GO" id="GO:0032790">
    <property type="term" value="P:ribosome disassembly"/>
    <property type="evidence" value="ECO:0007669"/>
    <property type="project" value="TreeGrafter"/>
</dbReference>
<dbReference type="InterPro" id="IPR035650">
    <property type="entry name" value="Tet_C"/>
</dbReference>
<dbReference type="PRINTS" id="PR01037">
    <property type="entry name" value="TCRTETOQM"/>
</dbReference>
<dbReference type="Gene3D" id="3.40.50.300">
    <property type="entry name" value="P-loop containing nucleotide triphosphate hydrolases"/>
    <property type="match status" value="1"/>
</dbReference>
<dbReference type="OrthoDB" id="9801591at2"/>
<feature type="region of interest" description="Disordered" evidence="6">
    <location>
        <begin position="184"/>
        <end position="213"/>
    </location>
</feature>
<dbReference type="SUPFAM" id="SSF54980">
    <property type="entry name" value="EF-G C-terminal domain-like"/>
    <property type="match status" value="2"/>
</dbReference>
<organism evidence="8 9">
    <name type="scientific">Paenibacillus lutimineralis</name>
    <dbReference type="NCBI Taxonomy" id="2707005"/>
    <lineage>
        <taxon>Bacteria</taxon>
        <taxon>Bacillati</taxon>
        <taxon>Bacillota</taxon>
        <taxon>Bacilli</taxon>
        <taxon>Bacillales</taxon>
        <taxon>Paenibacillaceae</taxon>
        <taxon>Paenibacillus</taxon>
    </lineage>
</organism>
<evidence type="ECO:0000313" key="8">
    <source>
        <dbReference type="EMBL" id="AZS14057.1"/>
    </source>
</evidence>
<dbReference type="SUPFAM" id="SSF52540">
    <property type="entry name" value="P-loop containing nucleoside triphosphate hydrolases"/>
    <property type="match status" value="1"/>
</dbReference>
<dbReference type="SMART" id="SM00889">
    <property type="entry name" value="EFG_IV"/>
    <property type="match status" value="1"/>
</dbReference>
<dbReference type="Pfam" id="PF03764">
    <property type="entry name" value="EFG_IV"/>
    <property type="match status" value="1"/>
</dbReference>
<proteinExistence type="predicted"/>
<dbReference type="GO" id="GO:0005525">
    <property type="term" value="F:GTP binding"/>
    <property type="evidence" value="ECO:0007669"/>
    <property type="project" value="UniProtKB-KW"/>
</dbReference>
<dbReference type="GO" id="GO:0003924">
    <property type="term" value="F:GTPase activity"/>
    <property type="evidence" value="ECO:0007669"/>
    <property type="project" value="InterPro"/>
</dbReference>
<dbReference type="Pfam" id="PF00679">
    <property type="entry name" value="EFG_C"/>
    <property type="match status" value="1"/>
</dbReference>
<dbReference type="Pfam" id="PF22042">
    <property type="entry name" value="EF-G_D2"/>
    <property type="match status" value="1"/>
</dbReference>
<dbReference type="Proteomes" id="UP000270678">
    <property type="component" value="Chromosome"/>
</dbReference>
<dbReference type="InterPro" id="IPR053905">
    <property type="entry name" value="EF-G-like_DII"/>
</dbReference>
<dbReference type="PROSITE" id="PS00301">
    <property type="entry name" value="G_TR_1"/>
    <property type="match status" value="1"/>
</dbReference>